<dbReference type="PANTHER" id="PTHR43037:SF1">
    <property type="entry name" value="BLL1128 PROTEIN"/>
    <property type="match status" value="1"/>
</dbReference>
<reference evidence="3" key="1">
    <citation type="submission" date="2022-06" db="EMBL/GenBank/DDBJ databases">
        <title>Aeoliella straminimaris, a novel planctomycete from sediments.</title>
        <authorList>
            <person name="Vitorino I.R."/>
            <person name="Lage O.M."/>
        </authorList>
    </citation>
    <scope>NUCLEOTIDE SEQUENCE</scope>
    <source>
        <strain evidence="3">ICT_H6.2</strain>
    </source>
</reference>
<evidence type="ECO:0000313" key="4">
    <source>
        <dbReference type="Proteomes" id="UP001155241"/>
    </source>
</evidence>
<sequence length="778" mass="88673">MLLRLFTLAFLLSATAAGAATVQLEDGRVLSGKVVQVAGVAEDPSDPRPMAGEVKVSPILIVDDGLRRTYVANRDVKEVLQAEEEKGVKFRLWQNVADHGGYLASVGPRLGADPWDPFGRRTFHMKSPDGPLSIIQGITEITPQYVRIEGLTGARRAVQWDMRLATSSVPRDQLSTMLHQLVSDQDYEGRLQIVQLYLQAERYPEARKELEQVLKDFPDRTELKDNIQQLRQLGARSILKEIELRRAAGQDNLVQALLPRFPAEEVAGETLQQVRQIINEYEQLAARREMYFSRLKEEIGKIEDQQHAELAKAFMTEVESDLTYSTLDRGGAFLQLVDDDTLSAESKVALAMSGWLLGASEATDNFAVASSLMQVRNKVLEYLREEQAARRAQILAEIRDLEGGTPERVAQILKLIKPPESVPEGSERGVRYYEIGVELAPPSGPVRYLVQLPPDYDPLRSYPTILTLNGHGYRPELQLDYWAGGAHPTAGRLGQAMRHGYIVIALDWMEPHQADYGYSLREHQAVLGTLRDAMRRFSIDTDRVFLTGHGAGGDAAWDIGLAHPDLWAGVMPFLARHDKYCSRYRENAEYVDWYFVDGELDGDNIEHNASQLDFYLRPGIPATLVEYRGRGYEPYQDEIQRMFDWMNRRKRRPPPEEFECRSMRPWDNFFWWLEMEGLPKRSMVDPVTWPPKRGTRPTQVRGREYETNKLGVFEQAERTTVWLSPETVDFDKPIEVELNGRRISPRDRSIRPDLGVLLEDARTRGDRQRPYWAKITSP</sequence>
<organism evidence="3 4">
    <name type="scientific">Aeoliella straminimaris</name>
    <dbReference type="NCBI Taxonomy" id="2954799"/>
    <lineage>
        <taxon>Bacteria</taxon>
        <taxon>Pseudomonadati</taxon>
        <taxon>Planctomycetota</taxon>
        <taxon>Planctomycetia</taxon>
        <taxon>Pirellulales</taxon>
        <taxon>Lacipirellulaceae</taxon>
        <taxon>Aeoliella</taxon>
    </lineage>
</organism>
<dbReference type="SUPFAM" id="SSF53474">
    <property type="entry name" value="alpha/beta-Hydrolases"/>
    <property type="match status" value="1"/>
</dbReference>
<dbReference type="Gene3D" id="3.40.50.1820">
    <property type="entry name" value="alpha/beta hydrolase"/>
    <property type="match status" value="1"/>
</dbReference>
<accession>A0A9X2FG19</accession>
<keyword evidence="4" id="KW-1185">Reference proteome</keyword>
<dbReference type="InterPro" id="IPR050955">
    <property type="entry name" value="Plant_Biomass_Hydrol_Est"/>
</dbReference>
<dbReference type="AlphaFoldDB" id="A0A9X2FG19"/>
<dbReference type="PANTHER" id="PTHR43037">
    <property type="entry name" value="UNNAMED PRODUCT-RELATED"/>
    <property type="match status" value="1"/>
</dbReference>
<dbReference type="Proteomes" id="UP001155241">
    <property type="component" value="Unassembled WGS sequence"/>
</dbReference>
<protein>
    <submittedName>
        <fullName evidence="3">Peptidase</fullName>
    </submittedName>
</protein>
<dbReference type="EMBL" id="JAMXLR010000092">
    <property type="protein sequence ID" value="MCO6047377.1"/>
    <property type="molecule type" value="Genomic_DNA"/>
</dbReference>
<dbReference type="InterPro" id="IPR029058">
    <property type="entry name" value="AB_hydrolase_fold"/>
</dbReference>
<evidence type="ECO:0000256" key="2">
    <source>
        <dbReference type="SAM" id="SignalP"/>
    </source>
</evidence>
<dbReference type="RefSeq" id="WP_252855488.1">
    <property type="nucleotide sequence ID" value="NZ_JAMXLR010000092.1"/>
</dbReference>
<feature type="signal peptide" evidence="2">
    <location>
        <begin position="1"/>
        <end position="19"/>
    </location>
</feature>
<evidence type="ECO:0000313" key="3">
    <source>
        <dbReference type="EMBL" id="MCO6047377.1"/>
    </source>
</evidence>
<keyword evidence="1 2" id="KW-0732">Signal</keyword>
<gene>
    <name evidence="3" type="ORF">NG895_26035</name>
</gene>
<proteinExistence type="predicted"/>
<feature type="chain" id="PRO_5040987345" evidence="2">
    <location>
        <begin position="20"/>
        <end position="778"/>
    </location>
</feature>
<comment type="caution">
    <text evidence="3">The sequence shown here is derived from an EMBL/GenBank/DDBJ whole genome shotgun (WGS) entry which is preliminary data.</text>
</comment>
<name>A0A9X2FG19_9BACT</name>
<evidence type="ECO:0000256" key="1">
    <source>
        <dbReference type="ARBA" id="ARBA00022729"/>
    </source>
</evidence>